<feature type="transmembrane region" description="Helical" evidence="1">
    <location>
        <begin position="12"/>
        <end position="32"/>
    </location>
</feature>
<dbReference type="Proteomes" id="UP000093366">
    <property type="component" value="Unassembled WGS sequence"/>
</dbReference>
<evidence type="ECO:0000313" key="3">
    <source>
        <dbReference type="Proteomes" id="UP000093366"/>
    </source>
</evidence>
<name>A0A1C0TSC0_9GAMM</name>
<sequence length="188" mass="21019">MKQSGNHFMQRSLIGLYLGVGFIAGLQVFHLWSGCNSHNSNQIATPQSQEQNNIVSLAEPANDNSKDLPSNQLLQEYIQAEIAHQFALQTEEIKHLISQLETRPALIPGQTFEENEADARQQETYILSVNTLDASIAAEYFDEATATEVMSGFNSLSDDQKHQLITIYSDAINAGKIYFEKPLIEFIN</sequence>
<organism evidence="2 3">
    <name type="scientific">Pseudoalteromonas luteoviolacea</name>
    <dbReference type="NCBI Taxonomy" id="43657"/>
    <lineage>
        <taxon>Bacteria</taxon>
        <taxon>Pseudomonadati</taxon>
        <taxon>Pseudomonadota</taxon>
        <taxon>Gammaproteobacteria</taxon>
        <taxon>Alteromonadales</taxon>
        <taxon>Pseudoalteromonadaceae</taxon>
        <taxon>Pseudoalteromonas</taxon>
    </lineage>
</organism>
<keyword evidence="1" id="KW-0472">Membrane</keyword>
<keyword evidence="1" id="KW-0812">Transmembrane</keyword>
<accession>A0A1C0TSC0</accession>
<evidence type="ECO:0000256" key="1">
    <source>
        <dbReference type="SAM" id="Phobius"/>
    </source>
</evidence>
<dbReference type="EMBL" id="MAUJ01000002">
    <property type="protein sequence ID" value="OCQ22165.1"/>
    <property type="molecule type" value="Genomic_DNA"/>
</dbReference>
<keyword evidence="1" id="KW-1133">Transmembrane helix</keyword>
<protein>
    <submittedName>
        <fullName evidence="2">Uncharacterized protein</fullName>
    </submittedName>
</protein>
<proteinExistence type="predicted"/>
<dbReference type="AlphaFoldDB" id="A0A1C0TSC0"/>
<comment type="caution">
    <text evidence="2">The sequence shown here is derived from an EMBL/GenBank/DDBJ whole genome shotgun (WGS) entry which is preliminary data.</text>
</comment>
<gene>
    <name evidence="2" type="ORF">A7985_10270</name>
</gene>
<dbReference type="PROSITE" id="PS51257">
    <property type="entry name" value="PROKAR_LIPOPROTEIN"/>
    <property type="match status" value="1"/>
</dbReference>
<reference evidence="3" key="1">
    <citation type="submission" date="2016-07" db="EMBL/GenBank/DDBJ databases">
        <authorList>
            <person name="Florea S."/>
            <person name="Webb J.S."/>
            <person name="Jaromczyk J."/>
            <person name="Schardl C.L."/>
        </authorList>
    </citation>
    <scope>NUCLEOTIDE SEQUENCE [LARGE SCALE GENOMIC DNA]</scope>
    <source>
        <strain evidence="3">IPB1</strain>
    </source>
</reference>
<evidence type="ECO:0000313" key="2">
    <source>
        <dbReference type="EMBL" id="OCQ22165.1"/>
    </source>
</evidence>